<organism evidence="5 6">
    <name type="scientific">Malassezia psittaci</name>
    <dbReference type="NCBI Taxonomy" id="1821823"/>
    <lineage>
        <taxon>Eukaryota</taxon>
        <taxon>Fungi</taxon>
        <taxon>Dikarya</taxon>
        <taxon>Basidiomycota</taxon>
        <taxon>Ustilaginomycotina</taxon>
        <taxon>Malasseziomycetes</taxon>
        <taxon>Malasseziales</taxon>
        <taxon>Malasseziaceae</taxon>
        <taxon>Malassezia</taxon>
    </lineage>
</organism>
<dbReference type="InterPro" id="IPR046805">
    <property type="entry name" value="Tra1_ring"/>
</dbReference>
<dbReference type="GO" id="GO:0000124">
    <property type="term" value="C:SAGA complex"/>
    <property type="evidence" value="ECO:0007669"/>
    <property type="project" value="TreeGrafter"/>
</dbReference>
<dbReference type="Pfam" id="PF02259">
    <property type="entry name" value="FAT"/>
    <property type="match status" value="1"/>
</dbReference>
<dbReference type="Pfam" id="PF20175">
    <property type="entry name" value="Tra1_central"/>
    <property type="match status" value="1"/>
</dbReference>
<dbReference type="InterPro" id="IPR003151">
    <property type="entry name" value="PIK-rel_kinase_FAT"/>
</dbReference>
<dbReference type="InterPro" id="IPR014009">
    <property type="entry name" value="PIK_FAT"/>
</dbReference>
<comment type="similarity">
    <text evidence="1">Belongs to the PI3/PI4-kinase family. TRA1 subfamily.</text>
</comment>
<dbReference type="Gene3D" id="1.10.1070.11">
    <property type="entry name" value="Phosphatidylinositol 3-/4-kinase, catalytic domain"/>
    <property type="match status" value="1"/>
</dbReference>
<feature type="compositionally biased region" description="Polar residues" evidence="2">
    <location>
        <begin position="2115"/>
        <end position="2141"/>
    </location>
</feature>
<evidence type="ECO:0000256" key="2">
    <source>
        <dbReference type="SAM" id="MobiDB-lite"/>
    </source>
</evidence>
<dbReference type="PANTHER" id="PTHR11139:SF1">
    <property type="entry name" value="TRANSFORMATION_TRANSCRIPTION DOMAIN-ASSOCIATED PROTEIN"/>
    <property type="match status" value="1"/>
</dbReference>
<dbReference type="PANTHER" id="PTHR11139">
    <property type="entry name" value="ATAXIA TELANGIECTASIA MUTATED ATM -RELATED"/>
    <property type="match status" value="1"/>
</dbReference>
<proteinExistence type="inferred from homology"/>
<keyword evidence="6" id="KW-1185">Reference proteome</keyword>
<reference evidence="5" key="1">
    <citation type="submission" date="2023-02" db="EMBL/GenBank/DDBJ databases">
        <title>Mating type loci evolution in Malassezia.</title>
        <authorList>
            <person name="Coelho M.A."/>
        </authorList>
    </citation>
    <scope>NUCLEOTIDE SEQUENCE</scope>
    <source>
        <strain evidence="5">CBS 14136</strain>
    </source>
</reference>
<feature type="region of interest" description="Disordered" evidence="2">
    <location>
        <begin position="2208"/>
        <end position="2270"/>
    </location>
</feature>
<dbReference type="InterPro" id="IPR036940">
    <property type="entry name" value="PI3/4_kinase_cat_sf"/>
</dbReference>
<evidence type="ECO:0000313" key="5">
    <source>
        <dbReference type="EMBL" id="WFD41497.1"/>
    </source>
</evidence>
<feature type="compositionally biased region" description="Polar residues" evidence="2">
    <location>
        <begin position="2233"/>
        <end position="2270"/>
    </location>
</feature>
<feature type="compositionally biased region" description="Low complexity" evidence="2">
    <location>
        <begin position="3176"/>
        <end position="3237"/>
    </location>
</feature>
<dbReference type="InterPro" id="IPR050517">
    <property type="entry name" value="DDR_Repair_Kinase"/>
</dbReference>
<sequence>MTEGTRSSNPPDPAAFAKRLADPALDLREKAAVVAEVREMIEVFVNVDYTQFLSTVLPVQMSLLESTPCAFVSDAPEQKLRHALIETIYRYPQHEAVRPHAERLMQTMLKAVQEDNEENATVAFKVIIDLHRSFKSVLQSQVQPFLELVQKLYLHMRTAVADAFGTERTPGKAPAAPPSSREQSGEMLSLNEASGDVSQSPAAPRPLLKSSASFKVLTECPIAIVLIFQTYRNVVNSSINVFVPLIFEHCLMLQALPQQQAHEAAKARGEIFLGVAPGIQNRQLFNDMVTAQVKTMSFLAYVLRGSAPIVRQYAQLLPEVNVRLLKDCPPENAVTRKELLVATRHILSTDFRENFVGQIDTLLDERVLLGSGVTARELQRPLVVSMLADLMHHVRQELTTDQIVRVINLHAQLLHDPTLAPSIQTMCVKLLLNLMETIVVKHADRCVPMLRGIFQTFLAKLPELHRLGQDLQAMQRQGLVGGANNEGITNLEQAAANRARIAHATTVTNSESLDDSPANIQANRSVMDAVRIEQAKATQSAVSVLENVPDPLKNARFLFRNLLFGFKTLITVLKHRGVPEPDGEVMGRAFLGGVKCCLLQTQRDGREEKDILDLFTNVFIDLQPETFHEVFSTHLPFLFEEILHAPVLLGIPQNLLSNDAVSRIFVEILLNFLVAKLEDLGTDDKKHASVLLRLFKMAFMAVTIFPEENEAVLQPHLTHLIMQSLTYASKAEEPMNYFLLLRALFRSIGGGRFELLYKDVLPLLPVLLEKLNLLLDAAEPSKRELFVDLCLTVPVRLSVLLPYLDQLMHPLVLALQSSPNLVSQGLRTLELCIDNLTQEFLDPIMAPYVEEIMTALWKHLKPLPHNHQHSHTTMRILGKLGGRNRRFLQNLPHLQYHAPWSPSVSLMINGSKQTLSLMPAIEMALGDSQLHRESFVVLRGAAALLMKEGAVDADHRPVLRRVLVGLFRLTSDADLQEEVQAYLLSAYDYAMRAEIHREVFPMRQGAGQRHLLPSTLVVLDAMACAVDGVDLKSAAPHIDLLLLVVQRILAACEAAACTTRPALGTTIVHALASSFCSLCYEKHWHRRLGGWLGIDTLVRRANLGPLWVADHQLEIVRALLFMLKDMPSDPPKEIAKISDTLYYVLQQAYQDVPKSDANESADSATQSHESSGNANQDTRLRSPRERPSHLSLLVGILIPELSCANEIARNTTQNALELLARLKDCSVTNLLSPQRDRLLMPIFTKPLRALPFGMQIGHIDAITYTLQLQPPLPSFNEELFRVLTEALALADADDQALMGRTTLYKNLVAVKQLRVAALRLLASAMQCTAFMAPEHVSMRMRIISVYFKCLYSQSEEVVQVAYDSLKATLAQQSKLPKDLLRSGLQPILMTLADRNRLTTAGLDGLARLLQLLTNYFKVEIGIKLLDHLTSLAEPSMLRRAAAGSLDNHEQLRTLAAIVRVFHLLPDTAYQFMPRLPMYVAEIELHLKRVGPTPFTEMLVLYLNRFASHAIQFFFDGDRVCNARLFRLLRLAIASEKGGALRSELSEHCDQYILPLFAEPSNLVKITSGLNLVQELAQHDPGWLSDHSEITSRVLALWNSSEMHAQRRAEADVLYAQSETTFLFLDLFYAILRKEPHLEIYLAMLDMYTFHPIRDLTPITRFIYEHVCVNGALEFKREVIKHAAHWLCDSNVHNSLKIQMLRVIVNPILVASDRECEADSESDTDQEPLLNEDLITVVANMVWKPAQNAANADLFADDALKIELLQMSTHFLKHGADIIKNQGPMKLDAIKFGWASLSAEDVIVKHCAYAFIARFLHQFDSPLKIIGQVYIGLLRLHQSDGRALVRKALDVLVPALPRRVSTKAGQTALWVKWTKRTLLDEGHNAMQLSAILHLIVRYEHLFYASREMFIPHIVTSLAKLGLASSASGESKKLVMELVELLFRWEARAEDSTNSNESPRKRQRTSTSRHLEVSTPSSAEYSMPMHLRDVVVGFLVRFVSMSVEPYARNDLTRDAFHLLEQTATLPAWKSVQVRLAILQRALIHTEFAEPHFASIANALATLDVISRERSSTWYQTHMAQLHKLLEKTLMSDKPALLDAARPILQRMFAVLPAAPPSETSAGSADSTPNKTHASQKPSDTSNPAPGADDGTAFCVYAENIIQEAFKSMSNLYSLLTLLSAWSQDRLSVLDRYLPMLIKLLTRFTKEHLGSSNLPNSQSITQAIGSSTPTPTTNNASQRAQSATPTASGVNATPNVRSTPTPTGNATQSTDSQDAAPKHLLLVLDLVKQRISHLGDQRRWFLSAVVQLVEKSSSIEVAQFLLQMMRTWVLESNEAFPTVKEKAGIMMKMLCFEQRKDSSLFQTYLQLILDIYKTPALARSELTARLESAFLLGCRNSDKPMREEFLSIFDKTLTKSVSGRVLHLLGYQSWECIAEHYFLHQILDLLIPALDGNQPLVPGSSSGQDTDEVHDVFTDQLHNATVQPILDAVRALQYSDVHGAHALWLVLFPSIWRATPKRHQVDITRGLIGCMTRDYMMRQASQRPNVVQSLLEGALACTPAIELPPHVVKYLGKTFQVWYTAMELLQDQLTSLRSDDAVRESTQDALAELYAELSESDYFYGLWRRRCVFPETNAALAYEQNGMYAEAQVLYEAAQAKGRSSGLPLTEAEYNIWDDHWVLSALELQQWDILSDLAKLEGNEDLALECAWRLADWTTDRESLERSVDSLNNTSTPRRKVFEAYLSLLKSQTQPDKPSEFGRICDEAIQLTLYKWYTLPTHVSQAHVPLLEIFQQFVELQEVSTVFASLAHTNATNLNHRSAELKTLMQTWRERLPNLWDDINAWSDLVAWRQHVFSSVNKAYLPLVPLIQRTEGPGSSTNSYAYRGYHETAWIINRFAHVARKHGLDDVCVSSLTKIYTLPNIEIQEAFLKLREQARCHYHNPNELMQGLNVINNTNLMFFAAAQKAEFFSLRGMFLNKLGMGDEANQAFATAIQMDLNLPKSWTEWGRFSDRLFREKPTAMHLAANAISCYLQAAGLYKNAKSRKILLRVLWLLSCDDGQRTLWQACDNFHGETPVWYWITFIPQLLQFLSVKEASFVRKLLMQIAKSFPQSLYYSLRTAKEDYVLAKRNSLVAQQRAAARQSKSASSAASQSNTGQSREENNPQSSTPDAKPSHGSIVAQDSSSTQSATQESSQQSSTQPDQATQSAQQAASSATATSEPLPTSSTKDPSQPADPSSDPSTSAKTEDNKNSQRTPWEHVDEVLNILKTAFPLLALTMENMADQLQQRFKPSNDEDIYRLTNALLNDALQQYIHRAPLTTDNGQLPQTSQMNVKLFAENLPPGPLKTAFENDFVRSKPTLREYVVRLQRWRDRYEESLDRRPKRQHLEHCSHYLVEFQHQKFDEVEIPGQYLQLADNNANFERISRFLPEYDLLRSNGMCNRRITILSNKGSLYSFAVQLPSARYCRREERIFQLLRLLNTILDRKIETRKRGLSFNVPTAVPISPQLRLLSYDEAFISMQDIYERHCKEIGIGKDDPIVAWVEKMRSTWDGGSHSRTNVDFANLRMELMEEISVKMISDQVLSTYLTRTMASAEDIWLMRKQFTLQMATTMFLTYILFISARFPSRIHINRSTGAVVMSDVVPTFSPTAPHFKSPDPTPFRLSPNIQHMIGAIGIEGIVTSSFTALGSALALSEHGLQDYLGIFVRDELQFWFSGIQRQVPKNVEPSIELVMQNVSEVVKRARLMSCRYNQDKSSTTPVNQTVLDLINYASHPSKLALQDPTWIPWL</sequence>
<feature type="domain" description="FAT" evidence="4">
    <location>
        <begin position="2564"/>
        <end position="3119"/>
    </location>
</feature>
<dbReference type="CDD" id="cd05163">
    <property type="entry name" value="PIKK_TRRAP"/>
    <property type="match status" value="1"/>
</dbReference>
<feature type="compositionally biased region" description="Basic and acidic residues" evidence="2">
    <location>
        <begin position="3241"/>
        <end position="3253"/>
    </location>
</feature>
<feature type="region of interest" description="Disordered" evidence="2">
    <location>
        <begin position="1155"/>
        <end position="1185"/>
    </location>
</feature>
<accession>A0AAF0FAY6</accession>
<evidence type="ECO:0000259" key="4">
    <source>
        <dbReference type="PROSITE" id="PS51189"/>
    </source>
</evidence>
<dbReference type="Pfam" id="PF00454">
    <property type="entry name" value="PI3_PI4_kinase"/>
    <property type="match status" value="1"/>
</dbReference>
<dbReference type="GO" id="GO:0005634">
    <property type="term" value="C:nucleus"/>
    <property type="evidence" value="ECO:0007669"/>
    <property type="project" value="TreeGrafter"/>
</dbReference>
<feature type="compositionally biased region" description="Low complexity" evidence="2">
    <location>
        <begin position="3133"/>
        <end position="3149"/>
    </location>
</feature>
<dbReference type="GO" id="GO:0035267">
    <property type="term" value="C:NuA4 histone acetyltransferase complex"/>
    <property type="evidence" value="ECO:0007669"/>
    <property type="project" value="TreeGrafter"/>
</dbReference>
<dbReference type="GO" id="GO:0006281">
    <property type="term" value="P:DNA repair"/>
    <property type="evidence" value="ECO:0007669"/>
    <property type="project" value="TreeGrafter"/>
</dbReference>
<feature type="region of interest" description="Disordered" evidence="2">
    <location>
        <begin position="1950"/>
        <end position="1975"/>
    </location>
</feature>
<feature type="compositionally biased region" description="Polar residues" evidence="2">
    <location>
        <begin position="1158"/>
        <end position="1177"/>
    </location>
</feature>
<feature type="region of interest" description="Disordered" evidence="2">
    <location>
        <begin position="3133"/>
        <end position="3253"/>
    </location>
</feature>
<dbReference type="InterPro" id="IPR046807">
    <property type="entry name" value="Tra1_central"/>
</dbReference>
<dbReference type="InterPro" id="IPR016024">
    <property type="entry name" value="ARM-type_fold"/>
</dbReference>
<feature type="domain" description="PI3K/PI4K catalytic" evidence="3">
    <location>
        <begin position="3424"/>
        <end position="3750"/>
    </location>
</feature>
<dbReference type="InterPro" id="IPR011009">
    <property type="entry name" value="Kinase-like_dom_sf"/>
</dbReference>
<dbReference type="PROSITE" id="PS51189">
    <property type="entry name" value="FAT"/>
    <property type="match status" value="1"/>
</dbReference>
<name>A0AAF0FAY6_9BASI</name>
<dbReference type="InterPro" id="IPR000403">
    <property type="entry name" value="PI3/4_kinase_cat_dom"/>
</dbReference>
<dbReference type="SMART" id="SM00146">
    <property type="entry name" value="PI3Kc"/>
    <property type="match status" value="1"/>
</dbReference>
<dbReference type="GO" id="GO:0006355">
    <property type="term" value="P:regulation of DNA-templated transcription"/>
    <property type="evidence" value="ECO:0007669"/>
    <property type="project" value="TreeGrafter"/>
</dbReference>
<evidence type="ECO:0000256" key="1">
    <source>
        <dbReference type="ARBA" id="ARBA00007234"/>
    </source>
</evidence>
<gene>
    <name evidence="5" type="primary">TRA1</name>
    <name evidence="5" type="ORF">MPSI1_000127</name>
</gene>
<feature type="compositionally biased region" description="Polar residues" evidence="2">
    <location>
        <begin position="2208"/>
        <end position="2222"/>
    </location>
</feature>
<protein>
    <submittedName>
        <fullName evidence="5">Transcription-associated protein 1</fullName>
    </submittedName>
</protein>
<dbReference type="Pfam" id="PF20206">
    <property type="entry name" value="Tra1_ring"/>
    <property type="match status" value="1"/>
</dbReference>
<feature type="region of interest" description="Disordered" evidence="2">
    <location>
        <begin position="165"/>
        <end position="204"/>
    </location>
</feature>
<dbReference type="SUPFAM" id="SSF56112">
    <property type="entry name" value="Protein kinase-like (PK-like)"/>
    <property type="match status" value="1"/>
</dbReference>
<dbReference type="EMBL" id="CP118375">
    <property type="protein sequence ID" value="WFD41497.1"/>
    <property type="molecule type" value="Genomic_DNA"/>
</dbReference>
<dbReference type="Proteomes" id="UP001214628">
    <property type="component" value="Chromosome 1"/>
</dbReference>
<dbReference type="SUPFAM" id="SSF48371">
    <property type="entry name" value="ARM repeat"/>
    <property type="match status" value="3"/>
</dbReference>
<feature type="region of interest" description="Disordered" evidence="2">
    <location>
        <begin position="2112"/>
        <end position="2144"/>
    </location>
</feature>
<dbReference type="PROSITE" id="PS50290">
    <property type="entry name" value="PI3_4_KINASE_3"/>
    <property type="match status" value="1"/>
</dbReference>
<evidence type="ECO:0000313" key="6">
    <source>
        <dbReference type="Proteomes" id="UP001214628"/>
    </source>
</evidence>
<evidence type="ECO:0000259" key="3">
    <source>
        <dbReference type="PROSITE" id="PS50290"/>
    </source>
</evidence>
<feature type="compositionally biased region" description="Low complexity" evidence="2">
    <location>
        <begin position="2223"/>
        <end position="2232"/>
    </location>
</feature>